<evidence type="ECO:0000313" key="2">
    <source>
        <dbReference type="EMBL" id="EGZ15915.1"/>
    </source>
</evidence>
<dbReference type="RefSeq" id="XP_009529664.1">
    <property type="nucleotide sequence ID" value="XM_009531369.1"/>
</dbReference>
<evidence type="ECO:0000313" key="3">
    <source>
        <dbReference type="Proteomes" id="UP000002640"/>
    </source>
</evidence>
<sequence>MATRREGTEDTFNELVALLRRNEGDEKHAADVEMDTPHTFYEPWGEPGSWALG</sequence>
<protein>
    <submittedName>
        <fullName evidence="2">Uncharacterized protein</fullName>
    </submittedName>
</protein>
<dbReference type="GeneID" id="20646756"/>
<proteinExistence type="predicted"/>
<keyword evidence="3" id="KW-1185">Reference proteome</keyword>
<reference evidence="2 3" key="1">
    <citation type="journal article" date="2006" name="Science">
        <title>Phytophthora genome sequences uncover evolutionary origins and mechanisms of pathogenesis.</title>
        <authorList>
            <person name="Tyler B.M."/>
            <person name="Tripathy S."/>
            <person name="Zhang X."/>
            <person name="Dehal P."/>
            <person name="Jiang R.H."/>
            <person name="Aerts A."/>
            <person name="Arredondo F.D."/>
            <person name="Baxter L."/>
            <person name="Bensasson D."/>
            <person name="Beynon J.L."/>
            <person name="Chapman J."/>
            <person name="Damasceno C.M."/>
            <person name="Dorrance A.E."/>
            <person name="Dou D."/>
            <person name="Dickerman A.W."/>
            <person name="Dubchak I.L."/>
            <person name="Garbelotto M."/>
            <person name="Gijzen M."/>
            <person name="Gordon S.G."/>
            <person name="Govers F."/>
            <person name="Grunwald N.J."/>
            <person name="Huang W."/>
            <person name="Ivors K.L."/>
            <person name="Jones R.W."/>
            <person name="Kamoun S."/>
            <person name="Krampis K."/>
            <person name="Lamour K.H."/>
            <person name="Lee M.K."/>
            <person name="McDonald W.H."/>
            <person name="Medina M."/>
            <person name="Meijer H.J."/>
            <person name="Nordberg E.K."/>
            <person name="Maclean D.J."/>
            <person name="Ospina-Giraldo M.D."/>
            <person name="Morris P.F."/>
            <person name="Phuntumart V."/>
            <person name="Putnam N.H."/>
            <person name="Rash S."/>
            <person name="Rose J.K."/>
            <person name="Sakihama Y."/>
            <person name="Salamov A.A."/>
            <person name="Savidor A."/>
            <person name="Scheuring C.F."/>
            <person name="Smith B.M."/>
            <person name="Sobral B.W."/>
            <person name="Terry A."/>
            <person name="Torto-Alalibo T.A."/>
            <person name="Win J."/>
            <person name="Xu Z."/>
            <person name="Zhang H."/>
            <person name="Grigoriev I.V."/>
            <person name="Rokhsar D.S."/>
            <person name="Boore J.L."/>
        </authorList>
    </citation>
    <scope>NUCLEOTIDE SEQUENCE [LARGE SCALE GENOMIC DNA]</scope>
    <source>
        <strain evidence="2 3">P6497</strain>
    </source>
</reference>
<evidence type="ECO:0000256" key="1">
    <source>
        <dbReference type="SAM" id="MobiDB-lite"/>
    </source>
</evidence>
<dbReference type="Proteomes" id="UP000002640">
    <property type="component" value="Unassembled WGS sequence"/>
</dbReference>
<feature type="region of interest" description="Disordered" evidence="1">
    <location>
        <begin position="27"/>
        <end position="53"/>
    </location>
</feature>
<accession>G4ZKH3</accession>
<gene>
    <name evidence="2" type="ORF">PHYSODRAFT_334118</name>
</gene>
<dbReference type="EMBL" id="JH159155">
    <property type="protein sequence ID" value="EGZ15915.1"/>
    <property type="molecule type" value="Genomic_DNA"/>
</dbReference>
<dbReference type="KEGG" id="psoj:PHYSODRAFT_334118"/>
<dbReference type="InParanoid" id="G4ZKH3"/>
<name>G4ZKH3_PHYSP</name>
<organism evidence="2 3">
    <name type="scientific">Phytophthora sojae (strain P6497)</name>
    <name type="common">Soybean stem and root rot agent</name>
    <name type="synonym">Phytophthora megasperma f. sp. glycines</name>
    <dbReference type="NCBI Taxonomy" id="1094619"/>
    <lineage>
        <taxon>Eukaryota</taxon>
        <taxon>Sar</taxon>
        <taxon>Stramenopiles</taxon>
        <taxon>Oomycota</taxon>
        <taxon>Peronosporomycetes</taxon>
        <taxon>Peronosporales</taxon>
        <taxon>Peronosporaceae</taxon>
        <taxon>Phytophthora</taxon>
    </lineage>
</organism>
<dbReference type="AlphaFoldDB" id="G4ZKH3"/>